<protein>
    <submittedName>
        <fullName evidence="1">Uncharacterized protein</fullName>
    </submittedName>
</protein>
<feature type="non-terminal residue" evidence="1">
    <location>
        <position position="1"/>
    </location>
</feature>
<dbReference type="AlphaFoldDB" id="A0A382C659"/>
<accession>A0A382C659</accession>
<proteinExistence type="predicted"/>
<evidence type="ECO:0000313" key="1">
    <source>
        <dbReference type="EMBL" id="SVB21349.1"/>
    </source>
</evidence>
<sequence length="47" mass="5157">YRILHDPLRHRWGASLPGGVIGVHHSGAQVLHALCGGVRPNGRLRRL</sequence>
<name>A0A382C659_9ZZZZ</name>
<reference evidence="1" key="1">
    <citation type="submission" date="2018-05" db="EMBL/GenBank/DDBJ databases">
        <authorList>
            <person name="Lanie J.A."/>
            <person name="Ng W.-L."/>
            <person name="Kazmierczak K.M."/>
            <person name="Andrzejewski T.M."/>
            <person name="Davidsen T.M."/>
            <person name="Wayne K.J."/>
            <person name="Tettelin H."/>
            <person name="Glass J.I."/>
            <person name="Rusch D."/>
            <person name="Podicherti R."/>
            <person name="Tsui H.-C.T."/>
            <person name="Winkler M.E."/>
        </authorList>
    </citation>
    <scope>NUCLEOTIDE SEQUENCE</scope>
</reference>
<organism evidence="1">
    <name type="scientific">marine metagenome</name>
    <dbReference type="NCBI Taxonomy" id="408172"/>
    <lineage>
        <taxon>unclassified sequences</taxon>
        <taxon>metagenomes</taxon>
        <taxon>ecological metagenomes</taxon>
    </lineage>
</organism>
<gene>
    <name evidence="1" type="ORF">METZ01_LOCUS174203</name>
</gene>
<feature type="non-terminal residue" evidence="1">
    <location>
        <position position="47"/>
    </location>
</feature>
<dbReference type="EMBL" id="UINC01032911">
    <property type="protein sequence ID" value="SVB21349.1"/>
    <property type="molecule type" value="Genomic_DNA"/>
</dbReference>